<dbReference type="AlphaFoldDB" id="A0AAD9CSN3"/>
<gene>
    <name evidence="9" type="ORF">DB88DRAFT_457691</name>
</gene>
<comment type="subcellular location">
    <subcellularLocation>
        <location evidence="1">Membrane</location>
        <topology evidence="1">Multi-pass membrane protein</topology>
    </subcellularLocation>
</comment>
<dbReference type="PANTHER" id="PTHR22950">
    <property type="entry name" value="AMINO ACID TRANSPORTER"/>
    <property type="match status" value="1"/>
</dbReference>
<feature type="transmembrane region" description="Helical" evidence="7">
    <location>
        <begin position="305"/>
        <end position="323"/>
    </location>
</feature>
<evidence type="ECO:0000256" key="4">
    <source>
        <dbReference type="ARBA" id="ARBA00022989"/>
    </source>
</evidence>
<keyword evidence="5 7" id="KW-0472">Membrane</keyword>
<feature type="transmembrane region" description="Helical" evidence="7">
    <location>
        <begin position="380"/>
        <end position="402"/>
    </location>
</feature>
<evidence type="ECO:0000256" key="2">
    <source>
        <dbReference type="ARBA" id="ARBA00008066"/>
    </source>
</evidence>
<organism evidence="9 10">
    <name type="scientific">Papiliotrema laurentii</name>
    <name type="common">Cryptococcus laurentii</name>
    <dbReference type="NCBI Taxonomy" id="5418"/>
    <lineage>
        <taxon>Eukaryota</taxon>
        <taxon>Fungi</taxon>
        <taxon>Dikarya</taxon>
        <taxon>Basidiomycota</taxon>
        <taxon>Agaricomycotina</taxon>
        <taxon>Tremellomycetes</taxon>
        <taxon>Tremellales</taxon>
        <taxon>Rhynchogastremaceae</taxon>
        <taxon>Papiliotrema</taxon>
    </lineage>
</organism>
<keyword evidence="4 7" id="KW-1133">Transmembrane helix</keyword>
<keyword evidence="10" id="KW-1185">Reference proteome</keyword>
<comment type="similarity">
    <text evidence="2">Belongs to the amino acid/polyamine transporter 2 family.</text>
</comment>
<evidence type="ECO:0000256" key="7">
    <source>
        <dbReference type="SAM" id="Phobius"/>
    </source>
</evidence>
<feature type="domain" description="Amino acid transporter transmembrane" evidence="8">
    <location>
        <begin position="75"/>
        <end position="469"/>
    </location>
</feature>
<feature type="transmembrane region" description="Helical" evidence="7">
    <location>
        <begin position="182"/>
        <end position="205"/>
    </location>
</feature>
<comment type="caution">
    <text evidence="9">The sequence shown here is derived from an EMBL/GenBank/DDBJ whole genome shotgun (WGS) entry which is preliminary data.</text>
</comment>
<reference evidence="9" key="1">
    <citation type="submission" date="2023-02" db="EMBL/GenBank/DDBJ databases">
        <title>Identification and recombinant expression of a fungal hydrolase from Papiliotrema laurentii that hydrolyzes apple cutin and clears colloidal polyester polyurethane.</title>
        <authorList>
            <consortium name="DOE Joint Genome Institute"/>
            <person name="Roman V.A."/>
            <person name="Bojanowski C."/>
            <person name="Crable B.R."/>
            <person name="Wagner D.N."/>
            <person name="Hung C.S."/>
            <person name="Nadeau L.J."/>
            <person name="Schratz L."/>
            <person name="Haridas S."/>
            <person name="Pangilinan J."/>
            <person name="Lipzen A."/>
            <person name="Na H."/>
            <person name="Yan M."/>
            <person name="Ng V."/>
            <person name="Grigoriev I.V."/>
            <person name="Spatafora J.W."/>
            <person name="Barlow D."/>
            <person name="Biffinger J."/>
            <person name="Kelley-Loughnane N."/>
            <person name="Varaljay V.A."/>
            <person name="Crookes-Goodson W.J."/>
        </authorList>
    </citation>
    <scope>NUCLEOTIDE SEQUENCE</scope>
    <source>
        <strain evidence="9">5307AH</strain>
    </source>
</reference>
<dbReference type="EMBL" id="JAODAN010000011">
    <property type="protein sequence ID" value="KAK1921214.1"/>
    <property type="molecule type" value="Genomic_DNA"/>
</dbReference>
<evidence type="ECO:0000259" key="8">
    <source>
        <dbReference type="Pfam" id="PF01490"/>
    </source>
</evidence>
<evidence type="ECO:0000256" key="5">
    <source>
        <dbReference type="ARBA" id="ARBA00023136"/>
    </source>
</evidence>
<proteinExistence type="inferred from homology"/>
<feature type="region of interest" description="Disordered" evidence="6">
    <location>
        <begin position="1"/>
        <end position="40"/>
    </location>
</feature>
<dbReference type="Pfam" id="PF01490">
    <property type="entry name" value="Aa_trans"/>
    <property type="match status" value="1"/>
</dbReference>
<evidence type="ECO:0000256" key="6">
    <source>
        <dbReference type="SAM" id="MobiDB-lite"/>
    </source>
</evidence>
<feature type="compositionally biased region" description="Basic and acidic residues" evidence="6">
    <location>
        <begin position="1"/>
        <end position="10"/>
    </location>
</feature>
<feature type="transmembrane region" description="Helical" evidence="7">
    <location>
        <begin position="263"/>
        <end position="284"/>
    </location>
</feature>
<protein>
    <submittedName>
        <fullName evidence="9">Transmembrane amino acid transporter protein-domain-containing protein</fullName>
    </submittedName>
</protein>
<dbReference type="InterPro" id="IPR013057">
    <property type="entry name" value="AA_transpt_TM"/>
</dbReference>
<dbReference type="GO" id="GO:0016020">
    <property type="term" value="C:membrane"/>
    <property type="evidence" value="ECO:0007669"/>
    <property type="project" value="UniProtKB-SubCell"/>
</dbReference>
<accession>A0AAD9CSN3</accession>
<feature type="transmembrane region" description="Helical" evidence="7">
    <location>
        <begin position="140"/>
        <end position="162"/>
    </location>
</feature>
<feature type="transmembrane region" description="Helical" evidence="7">
    <location>
        <begin position="212"/>
        <end position="236"/>
    </location>
</feature>
<feature type="transmembrane region" description="Helical" evidence="7">
    <location>
        <begin position="452"/>
        <end position="471"/>
    </location>
</feature>
<dbReference type="Proteomes" id="UP001182556">
    <property type="component" value="Unassembled WGS sequence"/>
</dbReference>
<feature type="transmembrane region" description="Helical" evidence="7">
    <location>
        <begin position="408"/>
        <end position="431"/>
    </location>
</feature>
<keyword evidence="3 7" id="KW-0812">Transmembrane</keyword>
<sequence>MSARAEEYPHQPHAGANDIAPAVYDEKRAPSENTGAEEASLAMKPEQYAVTNSYDVDPFAANHDTAREDYLEFRTMGWLNAGLIGTAEGIALGLLSFPSIFERLGVVGGVIATIGLAGLAYLTCWIMVDFKLKHMGVMNYGDAMGVVFGKYGRIFVGTGVVLKSMGLAGSHVLVGQKALNAISSNAICGVWFGFIIMIASAGLSYNREWGKLHLLSGLSVGCILTAAMIIMIAVGVQDDIVLTHGKAPIHWHAFPQDPSLMNVIGGLTNIVFAYGGSLACFTLCSEMKKPNDFKKSFVIVQGSQAATYVIVGAVVYALGGQYVQSPALTMATHTVVIVAYSFALVTIIISGILGTNIGTKYLYVSVLRNSPLLTSKGLKAWLVWMGMTLFMWIIGFIVSQLIPFFNQLLTIISSLFSVWFIYGYTGFMWFYDNHPACAKYAGDLQPRAVDTWFKKLLMAVAIFSIILSIAITPLGMYSAVQGIIDGYSKGTFKHPFSC</sequence>
<evidence type="ECO:0000313" key="10">
    <source>
        <dbReference type="Proteomes" id="UP001182556"/>
    </source>
</evidence>
<name>A0AAD9CSN3_PAPLA</name>
<feature type="transmembrane region" description="Helical" evidence="7">
    <location>
        <begin position="106"/>
        <end position="128"/>
    </location>
</feature>
<feature type="transmembrane region" description="Helical" evidence="7">
    <location>
        <begin position="77"/>
        <end position="100"/>
    </location>
</feature>
<feature type="transmembrane region" description="Helical" evidence="7">
    <location>
        <begin position="335"/>
        <end position="359"/>
    </location>
</feature>
<evidence type="ECO:0000313" key="9">
    <source>
        <dbReference type="EMBL" id="KAK1921214.1"/>
    </source>
</evidence>
<dbReference type="GO" id="GO:0015179">
    <property type="term" value="F:L-amino acid transmembrane transporter activity"/>
    <property type="evidence" value="ECO:0007669"/>
    <property type="project" value="TreeGrafter"/>
</dbReference>
<evidence type="ECO:0000256" key="3">
    <source>
        <dbReference type="ARBA" id="ARBA00022692"/>
    </source>
</evidence>
<evidence type="ECO:0000256" key="1">
    <source>
        <dbReference type="ARBA" id="ARBA00004141"/>
    </source>
</evidence>
<dbReference type="PANTHER" id="PTHR22950:SF479">
    <property type="entry name" value="AMINO ACID TRANSPORTER (EUROFUNG)-RELATED"/>
    <property type="match status" value="1"/>
</dbReference>